<keyword evidence="4 16" id="KW-0645">Protease</keyword>
<evidence type="ECO:0000256" key="14">
    <source>
        <dbReference type="ARBA" id="ARBA00023180"/>
    </source>
</evidence>
<keyword evidence="14" id="KW-0325">Glycoprotein</keyword>
<keyword evidence="13" id="KW-1015">Disulfide bond</keyword>
<evidence type="ECO:0000256" key="18">
    <source>
        <dbReference type="SAM" id="Phobius"/>
    </source>
</evidence>
<evidence type="ECO:0000256" key="17">
    <source>
        <dbReference type="SAM" id="MobiDB-lite"/>
    </source>
</evidence>
<dbReference type="GO" id="GO:0046872">
    <property type="term" value="F:metal ion binding"/>
    <property type="evidence" value="ECO:0007669"/>
    <property type="project" value="UniProtKB-KW"/>
</dbReference>
<evidence type="ECO:0000256" key="2">
    <source>
        <dbReference type="ARBA" id="ARBA00004370"/>
    </source>
</evidence>
<organism evidence="19 20">
    <name type="scientific">Trypanosoma rangeli</name>
    <dbReference type="NCBI Taxonomy" id="5698"/>
    <lineage>
        <taxon>Eukaryota</taxon>
        <taxon>Discoba</taxon>
        <taxon>Euglenozoa</taxon>
        <taxon>Kinetoplastea</taxon>
        <taxon>Metakinetoplastina</taxon>
        <taxon>Trypanosomatida</taxon>
        <taxon>Trypanosomatidae</taxon>
        <taxon>Trypanosoma</taxon>
        <taxon>Herpetosoma</taxon>
    </lineage>
</organism>
<evidence type="ECO:0000256" key="6">
    <source>
        <dbReference type="ARBA" id="ARBA00022729"/>
    </source>
</evidence>
<dbReference type="GO" id="GO:0004222">
    <property type="term" value="F:metalloendopeptidase activity"/>
    <property type="evidence" value="ECO:0007669"/>
    <property type="project" value="UniProtKB-UniRule"/>
</dbReference>
<feature type="transmembrane region" description="Helical" evidence="18">
    <location>
        <begin position="440"/>
        <end position="461"/>
    </location>
</feature>
<keyword evidence="12" id="KW-0865">Zymogen</keyword>
<dbReference type="GO" id="GO:0005737">
    <property type="term" value="C:cytoplasm"/>
    <property type="evidence" value="ECO:0007669"/>
    <property type="project" value="TreeGrafter"/>
</dbReference>
<dbReference type="Gene3D" id="3.90.132.10">
    <property type="entry name" value="Leishmanolysin , domain 2"/>
    <property type="match status" value="1"/>
</dbReference>
<dbReference type="InterPro" id="IPR001577">
    <property type="entry name" value="Peptidase_M8"/>
</dbReference>
<dbReference type="SUPFAM" id="SSF55486">
    <property type="entry name" value="Metalloproteases ('zincins'), catalytic domain"/>
    <property type="match status" value="1"/>
</dbReference>
<dbReference type="GO" id="GO:0006508">
    <property type="term" value="P:proteolysis"/>
    <property type="evidence" value="ECO:0007669"/>
    <property type="project" value="UniProtKB-KW"/>
</dbReference>
<evidence type="ECO:0000256" key="12">
    <source>
        <dbReference type="ARBA" id="ARBA00023145"/>
    </source>
</evidence>
<evidence type="ECO:0000256" key="5">
    <source>
        <dbReference type="ARBA" id="ARBA00022723"/>
    </source>
</evidence>
<evidence type="ECO:0000256" key="1">
    <source>
        <dbReference type="ARBA" id="ARBA00001249"/>
    </source>
</evidence>
<keyword evidence="6" id="KW-0732">Signal</keyword>
<dbReference type="GO" id="GO:0016020">
    <property type="term" value="C:membrane"/>
    <property type="evidence" value="ECO:0007669"/>
    <property type="project" value="UniProtKB-SubCell"/>
</dbReference>
<dbReference type="PANTHER" id="PTHR10942">
    <property type="entry name" value="LEISHMANOLYSIN-LIKE PEPTIDASE"/>
    <property type="match status" value="1"/>
</dbReference>
<evidence type="ECO:0000256" key="10">
    <source>
        <dbReference type="ARBA" id="ARBA00023049"/>
    </source>
</evidence>
<dbReference type="PANTHER" id="PTHR10942:SF0">
    <property type="entry name" value="LEISHMANOLYSIN-LIKE PEPTIDASE"/>
    <property type="match status" value="1"/>
</dbReference>
<feature type="region of interest" description="Disordered" evidence="17">
    <location>
        <begin position="380"/>
        <end position="433"/>
    </location>
</feature>
<dbReference type="Pfam" id="PF01457">
    <property type="entry name" value="Peptidase_M8"/>
    <property type="match status" value="1"/>
</dbReference>
<evidence type="ECO:0000256" key="13">
    <source>
        <dbReference type="ARBA" id="ARBA00023157"/>
    </source>
</evidence>
<evidence type="ECO:0000313" key="19">
    <source>
        <dbReference type="EMBL" id="RNE95799.1"/>
    </source>
</evidence>
<keyword evidence="7 16" id="KW-0378">Hydrolase</keyword>
<keyword evidence="9" id="KW-0130">Cell adhesion</keyword>
<name>A0A3R7JUS0_TRYRA</name>
<dbReference type="EMBL" id="MKGL01000794">
    <property type="protein sequence ID" value="RNE95799.1"/>
    <property type="molecule type" value="Genomic_DNA"/>
</dbReference>
<dbReference type="Gene3D" id="2.10.55.10">
    <property type="entry name" value="Leishmanolysin domain 3"/>
    <property type="match status" value="1"/>
</dbReference>
<comment type="caution">
    <text evidence="19">The sequence shown here is derived from an EMBL/GenBank/DDBJ whole genome shotgun (WGS) entry which is preliminary data.</text>
</comment>
<feature type="binding site" evidence="15">
    <location>
        <position position="89"/>
    </location>
    <ligand>
        <name>Zn(2+)</name>
        <dbReference type="ChEBI" id="CHEBI:29105"/>
        <note>catalytic</note>
    </ligand>
</feature>
<keyword evidence="18" id="KW-0812">Transmembrane</keyword>
<keyword evidence="10 15" id="KW-0482">Metalloprotease</keyword>
<accession>A0A3R7JUS0</accession>
<keyword evidence="11 18" id="KW-0472">Membrane</keyword>
<reference evidence="19 20" key="1">
    <citation type="journal article" date="2018" name="BMC Genomics">
        <title>Genomic comparison of Trypanosoma conorhini and Trypanosoma rangeli to Trypanosoma cruzi strains of high and low virulence.</title>
        <authorList>
            <person name="Bradwell K.R."/>
            <person name="Koparde V.N."/>
            <person name="Matveyev A.V."/>
            <person name="Serrano M.G."/>
            <person name="Alves J.M."/>
            <person name="Parikh H."/>
            <person name="Huang B."/>
            <person name="Lee V."/>
            <person name="Espinosa-Alvarez O."/>
            <person name="Ortiz P.A."/>
            <person name="Costa-Martins A.G."/>
            <person name="Teixeira M.M."/>
            <person name="Buck G.A."/>
        </authorList>
    </citation>
    <scope>NUCLEOTIDE SEQUENCE [LARGE SCALE GENOMIC DNA]</scope>
    <source>
        <strain evidence="19 20">AM80</strain>
    </source>
</reference>
<dbReference type="AlphaFoldDB" id="A0A3R7JUS0"/>
<proteinExistence type="inferred from homology"/>
<feature type="compositionally biased region" description="Basic and acidic residues" evidence="17">
    <location>
        <begin position="382"/>
        <end position="433"/>
    </location>
</feature>
<dbReference type="OrthoDB" id="262619at2759"/>
<dbReference type="PRINTS" id="PR00782">
    <property type="entry name" value="LSHMANOLYSIN"/>
</dbReference>
<sequence length="463" mass="50297">MKTPLVVPRFTAEHGRCKYFKVPEAHHTVGLKDTDMVLYVASRSNYGTWAIPCAFAEDGRPIAGALHIMPSYTLGVMHFARTTAHAIAHALGFSMEQMKKHDMLLNVTDVRGGSSPVTVVKSPVTLSKAKLHYGCDTLKGMELRNYYEGAYVWSVRNAKDELMSQFGKIFAGYYTALTMAALEDLGYYKAVWGMEEPMAWGNNSGCEFLDNPCSEKISTTYPDMFCDKKDALSIRCMSNRQAIGVCTVDASLASSGEKETCSVILPPRSGENLFCTEEGDDTLPGSLHGKGSWCLDAEPFTLMSDTASNRNFIMHAVCAMVQCEEGKVKVKYLGGSDFESCPEGEFITPKSDHFKGGRRVKCPRYEEVCTIAADGSSLINLKKGDHDNDGHGHDDYENDDNKNDGHGNDGHGNDGHGKGDHGKGDHGKDDHGKDDHDGCAAAVVLSSLLLAVIAAVVVATLPL</sequence>
<dbReference type="Proteomes" id="UP000283634">
    <property type="component" value="Unassembled WGS sequence"/>
</dbReference>
<gene>
    <name evidence="19" type="ORF">TraAM80_10172</name>
</gene>
<comment type="catalytic activity">
    <reaction evidence="1">
        <text>Preference for hydrophobic residues at P1 and P1' and basic residues at P2' and P3'. A model nonapeptide is cleaved at -Ala-Tyr-|-Leu-Lys-Lys-.</text>
        <dbReference type="EC" id="3.4.24.36"/>
    </reaction>
</comment>
<evidence type="ECO:0000256" key="16">
    <source>
        <dbReference type="RuleBase" id="RU366077"/>
    </source>
</evidence>
<comment type="subcellular location">
    <subcellularLocation>
        <location evidence="2">Membrane</location>
    </subcellularLocation>
</comment>
<dbReference type="RefSeq" id="XP_029233409.1">
    <property type="nucleotide sequence ID" value="XM_029386812.1"/>
</dbReference>
<protein>
    <recommendedName>
        <fullName evidence="16">Leishmanolysin-like peptidase</fullName>
        <ecNumber evidence="16">3.4.24.-</ecNumber>
    </recommendedName>
</protein>
<comment type="similarity">
    <text evidence="3 16">Belongs to the peptidase M8 family.</text>
</comment>
<evidence type="ECO:0000256" key="11">
    <source>
        <dbReference type="ARBA" id="ARBA00023136"/>
    </source>
</evidence>
<dbReference type="EC" id="3.4.24.-" evidence="16"/>
<keyword evidence="18" id="KW-1133">Transmembrane helix</keyword>
<evidence type="ECO:0000256" key="3">
    <source>
        <dbReference type="ARBA" id="ARBA00005860"/>
    </source>
</evidence>
<dbReference type="GeneID" id="40334105"/>
<evidence type="ECO:0000256" key="7">
    <source>
        <dbReference type="ARBA" id="ARBA00022801"/>
    </source>
</evidence>
<evidence type="ECO:0000256" key="9">
    <source>
        <dbReference type="ARBA" id="ARBA00022889"/>
    </source>
</evidence>
<keyword evidence="8 15" id="KW-0862">Zinc</keyword>
<evidence type="ECO:0000256" key="15">
    <source>
        <dbReference type="PIRSR" id="PIRSR601577-2"/>
    </source>
</evidence>
<evidence type="ECO:0000256" key="8">
    <source>
        <dbReference type="ARBA" id="ARBA00022833"/>
    </source>
</evidence>
<keyword evidence="20" id="KW-1185">Reference proteome</keyword>
<comment type="cofactor">
    <cofactor evidence="15 16">
        <name>Zn(2+)</name>
        <dbReference type="ChEBI" id="CHEBI:29105"/>
    </cofactor>
    <text evidence="15 16">Binds 1 zinc ion per subunit.</text>
</comment>
<feature type="binding site" evidence="15">
    <location>
        <position position="85"/>
    </location>
    <ligand>
        <name>Zn(2+)</name>
        <dbReference type="ChEBI" id="CHEBI:29105"/>
        <note>catalytic</note>
    </ligand>
</feature>
<dbReference type="Gene3D" id="2.30.34.10">
    <property type="entry name" value="Leishmanolysin domain 4"/>
    <property type="match status" value="1"/>
</dbReference>
<keyword evidence="5 15" id="KW-0479">Metal-binding</keyword>
<dbReference type="Gene3D" id="3.10.170.20">
    <property type="match status" value="1"/>
</dbReference>
<evidence type="ECO:0000313" key="20">
    <source>
        <dbReference type="Proteomes" id="UP000283634"/>
    </source>
</evidence>
<dbReference type="GO" id="GO:0007155">
    <property type="term" value="P:cell adhesion"/>
    <property type="evidence" value="ECO:0007669"/>
    <property type="project" value="UniProtKB-KW"/>
</dbReference>
<evidence type="ECO:0000256" key="4">
    <source>
        <dbReference type="ARBA" id="ARBA00022670"/>
    </source>
</evidence>